<keyword evidence="2" id="KW-1185">Reference proteome</keyword>
<proteinExistence type="predicted"/>
<organism evidence="1 2">
    <name type="scientific">Cannabis sativa</name>
    <name type="common">Hemp</name>
    <name type="synonym">Marijuana</name>
    <dbReference type="NCBI Taxonomy" id="3483"/>
    <lineage>
        <taxon>Eukaryota</taxon>
        <taxon>Viridiplantae</taxon>
        <taxon>Streptophyta</taxon>
        <taxon>Embryophyta</taxon>
        <taxon>Tracheophyta</taxon>
        <taxon>Spermatophyta</taxon>
        <taxon>Magnoliopsida</taxon>
        <taxon>eudicotyledons</taxon>
        <taxon>Gunneridae</taxon>
        <taxon>Pentapetalae</taxon>
        <taxon>rosids</taxon>
        <taxon>fabids</taxon>
        <taxon>Rosales</taxon>
        <taxon>Cannabaceae</taxon>
        <taxon>Cannabis</taxon>
    </lineage>
</organism>
<evidence type="ECO:0000313" key="1">
    <source>
        <dbReference type="EnsemblPlants" id="cds.evm.model.09.1307"/>
    </source>
</evidence>
<accession>A0A803QE11</accession>
<dbReference type="AlphaFoldDB" id="A0A803QE11"/>
<protein>
    <submittedName>
        <fullName evidence="1">Uncharacterized protein</fullName>
    </submittedName>
</protein>
<reference evidence="1" key="1">
    <citation type="submission" date="2018-11" db="EMBL/GenBank/DDBJ databases">
        <authorList>
            <person name="Grassa J C."/>
        </authorList>
    </citation>
    <scope>NUCLEOTIDE SEQUENCE [LARGE SCALE GENOMIC DNA]</scope>
</reference>
<name>A0A803QE11_CANSA</name>
<dbReference type="Gramene" id="evm.model.09.1307">
    <property type="protein sequence ID" value="cds.evm.model.09.1307"/>
    <property type="gene ID" value="evm.TU.09.1307"/>
</dbReference>
<dbReference type="Proteomes" id="UP000596661">
    <property type="component" value="Chromosome 9"/>
</dbReference>
<dbReference type="EMBL" id="UZAU01000766">
    <property type="status" value="NOT_ANNOTATED_CDS"/>
    <property type="molecule type" value="Genomic_DNA"/>
</dbReference>
<evidence type="ECO:0000313" key="2">
    <source>
        <dbReference type="Proteomes" id="UP000596661"/>
    </source>
</evidence>
<dbReference type="EnsemblPlants" id="evm.model.09.1307">
    <property type="protein sequence ID" value="cds.evm.model.09.1307"/>
    <property type="gene ID" value="evm.TU.09.1307"/>
</dbReference>
<sequence length="183" mass="20584">MLAKQAWRIFKSPESLLSITLKARYFPNTLILKDAPGHSPFSRQSILWGQNLMKHGLIWKVGDGKSIQTIEDHWLLDFRFKFYSSSPPLEPNLSFFVSHLVPGRDPTKLRQFFDDHVVDRILHMPILSNSYAALNNVSKRHGLGVVARDGGDNIKAGVVIPIDGVISLNIAEAKAILVAIFWI</sequence>
<reference evidence="1" key="2">
    <citation type="submission" date="2021-03" db="UniProtKB">
        <authorList>
            <consortium name="EnsemblPlants"/>
        </authorList>
    </citation>
    <scope>IDENTIFICATION</scope>
</reference>